<dbReference type="NCBIfam" id="TIGR01494">
    <property type="entry name" value="ATPase_P-type"/>
    <property type="match status" value="2"/>
</dbReference>
<dbReference type="SMART" id="SM00831">
    <property type="entry name" value="Cation_ATPase_N"/>
    <property type="match status" value="1"/>
</dbReference>
<dbReference type="GO" id="GO:0046872">
    <property type="term" value="F:metal ion binding"/>
    <property type="evidence" value="ECO:0007669"/>
    <property type="project" value="UniProtKB-KW"/>
</dbReference>
<dbReference type="GO" id="GO:0005388">
    <property type="term" value="F:P-type calcium transporter activity"/>
    <property type="evidence" value="ECO:0007669"/>
    <property type="project" value="UniProtKB-EC"/>
</dbReference>
<dbReference type="PROSITE" id="PS00154">
    <property type="entry name" value="ATPASE_E1_E2"/>
    <property type="match status" value="1"/>
</dbReference>
<dbReference type="InterPro" id="IPR044492">
    <property type="entry name" value="P_typ_ATPase_HD_dom"/>
</dbReference>
<dbReference type="PRINTS" id="PR00119">
    <property type="entry name" value="CATATPASE"/>
</dbReference>
<feature type="region of interest" description="Disordered" evidence="19">
    <location>
        <begin position="191"/>
        <end position="214"/>
    </location>
</feature>
<dbReference type="CDD" id="cd02085">
    <property type="entry name" value="P-type_ATPase_SPCA"/>
    <property type="match status" value="1"/>
</dbReference>
<keyword evidence="4 18" id="KW-0109">Calcium transport</keyword>
<dbReference type="SUPFAM" id="SSF81665">
    <property type="entry name" value="Calcium ATPase, transmembrane domain M"/>
    <property type="match status" value="1"/>
</dbReference>
<dbReference type="GeneTree" id="ENSGT00940000156421"/>
<evidence type="ECO:0000256" key="17">
    <source>
        <dbReference type="ARBA" id="ARBA00047330"/>
    </source>
</evidence>
<evidence type="ECO:0000256" key="19">
    <source>
        <dbReference type="SAM" id="MobiDB-lite"/>
    </source>
</evidence>
<evidence type="ECO:0000256" key="4">
    <source>
        <dbReference type="ARBA" id="ARBA00022568"/>
    </source>
</evidence>
<keyword evidence="13" id="KW-0333">Golgi apparatus</keyword>
<evidence type="ECO:0000256" key="16">
    <source>
        <dbReference type="ARBA" id="ARBA00047282"/>
    </source>
</evidence>
<evidence type="ECO:0000256" key="7">
    <source>
        <dbReference type="ARBA" id="ARBA00022741"/>
    </source>
</evidence>
<dbReference type="Pfam" id="PF00689">
    <property type="entry name" value="Cation_ATPase_C"/>
    <property type="match status" value="1"/>
</dbReference>
<keyword evidence="15 18" id="KW-0472">Membrane</keyword>
<evidence type="ECO:0000256" key="12">
    <source>
        <dbReference type="ARBA" id="ARBA00022989"/>
    </source>
</evidence>
<dbReference type="Gene3D" id="1.20.1110.10">
    <property type="entry name" value="Calcium-transporting ATPase, transmembrane domain"/>
    <property type="match status" value="2"/>
</dbReference>
<dbReference type="InterPro" id="IPR023299">
    <property type="entry name" value="ATPase_P-typ_cyto_dom_N"/>
</dbReference>
<dbReference type="PRINTS" id="PR00121">
    <property type="entry name" value="NAKATPASE"/>
</dbReference>
<feature type="transmembrane region" description="Helical" evidence="18">
    <location>
        <begin position="759"/>
        <end position="779"/>
    </location>
</feature>
<dbReference type="InterPro" id="IPR018303">
    <property type="entry name" value="ATPase_P-typ_P_site"/>
</dbReference>
<evidence type="ECO:0000256" key="6">
    <source>
        <dbReference type="ARBA" id="ARBA00022723"/>
    </source>
</evidence>
<dbReference type="GO" id="GO:0005794">
    <property type="term" value="C:Golgi apparatus"/>
    <property type="evidence" value="ECO:0007669"/>
    <property type="project" value="UniProtKB-SubCell"/>
</dbReference>
<keyword evidence="7 18" id="KW-0547">Nucleotide-binding</keyword>
<keyword evidence="12 18" id="KW-1133">Transmembrane helix</keyword>
<evidence type="ECO:0000256" key="14">
    <source>
        <dbReference type="ARBA" id="ARBA00023065"/>
    </source>
</evidence>
<dbReference type="Ensembl" id="ENSSTUT00000001991.1">
    <property type="protein sequence ID" value="ENSSTUP00000001850.1"/>
    <property type="gene ID" value="ENSSTUG00000000917.1"/>
</dbReference>
<evidence type="ECO:0000256" key="8">
    <source>
        <dbReference type="ARBA" id="ARBA00022837"/>
    </source>
</evidence>
<feature type="transmembrane region" description="Helical" evidence="18">
    <location>
        <begin position="829"/>
        <end position="847"/>
    </location>
</feature>
<comment type="similarity">
    <text evidence="2 18">Belongs to the cation transport ATPase (P-type) (TC 3.A.3) family. Type IIA subfamily.</text>
</comment>
<keyword evidence="22" id="KW-1185">Reference proteome</keyword>
<evidence type="ECO:0000256" key="13">
    <source>
        <dbReference type="ARBA" id="ARBA00023034"/>
    </source>
</evidence>
<feature type="transmembrane region" description="Helical" evidence="18">
    <location>
        <begin position="859"/>
        <end position="881"/>
    </location>
</feature>
<feature type="transmembrane region" description="Helical" evidence="18">
    <location>
        <begin position="791"/>
        <end position="808"/>
    </location>
</feature>
<dbReference type="Pfam" id="PF13246">
    <property type="entry name" value="Cation_ATPase"/>
    <property type="match status" value="1"/>
</dbReference>
<dbReference type="FunFam" id="3.40.1110.10:FF:000006">
    <property type="entry name" value="Calcium-transporting ATPase"/>
    <property type="match status" value="1"/>
</dbReference>
<evidence type="ECO:0000256" key="11">
    <source>
        <dbReference type="ARBA" id="ARBA00022967"/>
    </source>
</evidence>
<evidence type="ECO:0000256" key="15">
    <source>
        <dbReference type="ARBA" id="ARBA00023136"/>
    </source>
</evidence>
<protein>
    <recommendedName>
        <fullName evidence="18">Calcium-transporting ATPase</fullName>
        <ecNumber evidence="18">7.2.2.10</ecNumber>
    </recommendedName>
</protein>
<dbReference type="InterPro" id="IPR023298">
    <property type="entry name" value="ATPase_P-typ_TM_dom_sf"/>
</dbReference>
<dbReference type="Proteomes" id="UP000472277">
    <property type="component" value="Chromosome 3"/>
</dbReference>
<accession>A0A673VQ95</accession>
<comment type="function">
    <text evidence="18">Catalyzes the hydrolysis of ATP coupled with the transport of calcium.</text>
</comment>
<dbReference type="SUPFAM" id="SSF56784">
    <property type="entry name" value="HAD-like"/>
    <property type="match status" value="1"/>
</dbReference>
<dbReference type="Gene3D" id="2.70.150.10">
    <property type="entry name" value="Calcium-transporting ATPase, cytoplasmic transduction domain A"/>
    <property type="match status" value="1"/>
</dbReference>
<feature type="domain" description="Cation-transporting P-type ATPase N-terminal" evidence="20">
    <location>
        <begin position="35"/>
        <end position="109"/>
    </location>
</feature>
<reference evidence="21" key="2">
    <citation type="submission" date="2025-09" db="UniProtKB">
        <authorList>
            <consortium name="Ensembl"/>
        </authorList>
    </citation>
    <scope>IDENTIFICATION</scope>
</reference>
<evidence type="ECO:0000256" key="9">
    <source>
        <dbReference type="ARBA" id="ARBA00022840"/>
    </source>
</evidence>
<feature type="transmembrane region" description="Helical" evidence="18">
    <location>
        <begin position="273"/>
        <end position="292"/>
    </location>
</feature>
<keyword evidence="6" id="KW-0479">Metal-binding</keyword>
<dbReference type="GO" id="GO:0005524">
    <property type="term" value="F:ATP binding"/>
    <property type="evidence" value="ECO:0007669"/>
    <property type="project" value="UniProtKB-KW"/>
</dbReference>
<comment type="subcellular location">
    <subcellularLocation>
        <location evidence="1">Golgi apparatus</location>
        <location evidence="1">trans-Golgi network membrane</location>
        <topology evidence="1">Multi-pass membrane protein</topology>
    </subcellularLocation>
    <subcellularLocation>
        <location evidence="18">Membrane</location>
        <topology evidence="18">Multi-pass membrane protein</topology>
    </subcellularLocation>
</comment>
<evidence type="ECO:0000256" key="2">
    <source>
        <dbReference type="ARBA" id="ARBA00005675"/>
    </source>
</evidence>
<organism evidence="21 22">
    <name type="scientific">Salmo trutta</name>
    <name type="common">Brown trout</name>
    <dbReference type="NCBI Taxonomy" id="8032"/>
    <lineage>
        <taxon>Eukaryota</taxon>
        <taxon>Metazoa</taxon>
        <taxon>Chordata</taxon>
        <taxon>Craniata</taxon>
        <taxon>Vertebrata</taxon>
        <taxon>Euteleostomi</taxon>
        <taxon>Actinopterygii</taxon>
        <taxon>Neopterygii</taxon>
        <taxon>Teleostei</taxon>
        <taxon>Protacanthopterygii</taxon>
        <taxon>Salmoniformes</taxon>
        <taxon>Salmonidae</taxon>
        <taxon>Salmoninae</taxon>
        <taxon>Salmo</taxon>
    </lineage>
</organism>
<dbReference type="Pfam" id="PF00690">
    <property type="entry name" value="Cation_ATPase_N"/>
    <property type="match status" value="1"/>
</dbReference>
<dbReference type="InterPro" id="IPR036412">
    <property type="entry name" value="HAD-like_sf"/>
</dbReference>
<keyword evidence="3 18" id="KW-0813">Transport</keyword>
<sequence length="904" mass="99478">MAIQDPDPVTTLIILPEKQPQYEDKTMVPVLTSKQASQLPVNEVTCVLQADLQYGLTHSEVTRRRAYHGWNEFDINEEEPLWRKYISQFKDPLIMLLLASAVISVLMRQFDDAISITVVRNPITTQEYRSEKSLEELGKLVPPECHCVREGHLERMLARELVPGDTVCLSVGERVPADLRLFEATDLSVDESSLTGETTPCSKSTSHQPTNNDITSRSNVAFMGTLVRCGKAKGIVIGTGENSEFGEVFKMMQAEEAPKTPLQKSMDLLGKQLSLYSFGIIGVIMLVGWLQGKHLLDMFTIGVSLAVAAIPEGLPIVVTVTLALGVMRMVKKRAIVKKLPIVETLGCCNVICSDKTGTLTKNEMTVTHLFTADGLHVEVTGVGYNGAGEVLLHGEEIHGFSNTSVSKIVEAGCICNDAVIRNNTLMGRPTEGALIALAMKMGLEGQQQEYVRLEENPFSSEQKWMAVRCVHRTQQVSVYYMKGAYEQVIRFCSYYHSKGTTLPLNHQQRKLYQQQKSYMGSSGLRVLAFASGSEMGNLSFLGLVGIIDPPRSGVKEAVGTLISSGVAIKMITGDSQETAVSIGEARSFSSLHLSLPLIVVFYRASPRHKLKIVKSLQNIGAVVAMTGDGVNDAVALKAADIGVAMGQTGTDVCKEAADMILVDDDFQTILSAIEEGKGIYNNIKNFVRFQLSTSIAALTLISLATLMNFPNPLNAMQILWINIIMDGPPAQSLGVEPVDKDVIRKPPRNVRDSILTRSLLVKVLVSALVIVCGTLFVFWRELQDNLITPRDTTMTFTCFVFFDMFNALSSRSQVGTRMVHEMGLCSNKMFCYAVLGSIMGQLAVIYFPPLQSVFQTESLSIFDLLFLVGLTSSVCVVSEAIKWVERWRGERRTTVAEEDSFHHV</sequence>
<dbReference type="PANTHER" id="PTHR42861">
    <property type="entry name" value="CALCIUM-TRANSPORTING ATPASE"/>
    <property type="match status" value="1"/>
</dbReference>
<dbReference type="SFLD" id="SFLDF00027">
    <property type="entry name" value="p-type_atpase"/>
    <property type="match status" value="1"/>
</dbReference>
<dbReference type="FunFam" id="3.40.50.1000:FF:000001">
    <property type="entry name" value="Phospholipid-transporting ATPase IC"/>
    <property type="match status" value="1"/>
</dbReference>
<keyword evidence="9 18" id="KW-0067">ATP-binding</keyword>
<evidence type="ECO:0000256" key="5">
    <source>
        <dbReference type="ARBA" id="ARBA00022692"/>
    </source>
</evidence>
<dbReference type="InterPro" id="IPR008250">
    <property type="entry name" value="ATPase_P-typ_transduc_dom_A_sf"/>
</dbReference>
<evidence type="ECO:0000259" key="20">
    <source>
        <dbReference type="SMART" id="SM00831"/>
    </source>
</evidence>
<evidence type="ECO:0000256" key="3">
    <source>
        <dbReference type="ARBA" id="ARBA00022448"/>
    </source>
</evidence>
<dbReference type="InterPro" id="IPR023214">
    <property type="entry name" value="HAD_sf"/>
</dbReference>
<dbReference type="InterPro" id="IPR004014">
    <property type="entry name" value="ATPase_P-typ_cation-transptr_N"/>
</dbReference>
<comment type="catalytic activity">
    <reaction evidence="17">
        <text>Mn(2+)(in) + ATP + H2O = Mn(2+)(out) + ADP + phosphate + H(+)</text>
        <dbReference type="Rhea" id="RHEA:66820"/>
        <dbReference type="ChEBI" id="CHEBI:15377"/>
        <dbReference type="ChEBI" id="CHEBI:15378"/>
        <dbReference type="ChEBI" id="CHEBI:29035"/>
        <dbReference type="ChEBI" id="CHEBI:30616"/>
        <dbReference type="ChEBI" id="CHEBI:43474"/>
        <dbReference type="ChEBI" id="CHEBI:456216"/>
    </reaction>
    <physiologicalReaction direction="left-to-right" evidence="17">
        <dbReference type="Rhea" id="RHEA:66821"/>
    </physiologicalReaction>
</comment>
<feature type="transmembrane region" description="Helical" evidence="18">
    <location>
        <begin position="298"/>
        <end position="327"/>
    </location>
</feature>
<keyword evidence="8 18" id="KW-0106">Calcium</keyword>
<dbReference type="Pfam" id="PF00122">
    <property type="entry name" value="E1-E2_ATPase"/>
    <property type="match status" value="1"/>
</dbReference>
<gene>
    <name evidence="21" type="primary">ATP2C1</name>
    <name evidence="21" type="synonym">LOC115184575</name>
</gene>
<dbReference type="SFLD" id="SFLDG00002">
    <property type="entry name" value="C1.7:_P-type_atpase_like"/>
    <property type="match status" value="1"/>
</dbReference>
<dbReference type="FunFam" id="1.20.1110.10:FF:000106">
    <property type="entry name" value="E1-E2 ATPase, putative"/>
    <property type="match status" value="1"/>
</dbReference>
<dbReference type="AlphaFoldDB" id="A0A673VQ95"/>
<dbReference type="NCBIfam" id="TIGR01522">
    <property type="entry name" value="ATPase-IIA2_Ca"/>
    <property type="match status" value="1"/>
</dbReference>
<comment type="catalytic activity">
    <reaction evidence="16">
        <text>Ca(2+)(in) + ATP + H2O = Ca(2+)(out) + ADP + phosphate + H(+)</text>
        <dbReference type="Rhea" id="RHEA:18105"/>
        <dbReference type="ChEBI" id="CHEBI:15377"/>
        <dbReference type="ChEBI" id="CHEBI:15378"/>
        <dbReference type="ChEBI" id="CHEBI:29108"/>
        <dbReference type="ChEBI" id="CHEBI:30616"/>
        <dbReference type="ChEBI" id="CHEBI:43474"/>
        <dbReference type="ChEBI" id="CHEBI:456216"/>
        <dbReference type="EC" id="7.2.2.10"/>
    </reaction>
    <physiologicalReaction direction="left-to-right" evidence="16">
        <dbReference type="Rhea" id="RHEA:18106"/>
    </physiologicalReaction>
</comment>
<proteinExistence type="inferred from homology"/>
<dbReference type="FunFam" id="2.70.150.10:FF:000008">
    <property type="entry name" value="Calcium-transporting ATPase"/>
    <property type="match status" value="1"/>
</dbReference>
<keyword evidence="14 18" id="KW-0406">Ion transport</keyword>
<dbReference type="Gene3D" id="3.40.50.1000">
    <property type="entry name" value="HAD superfamily/HAD-like"/>
    <property type="match status" value="2"/>
</dbReference>
<name>A0A673VQ95_SALTR</name>
<dbReference type="InterPro" id="IPR001757">
    <property type="entry name" value="P_typ_ATPase"/>
</dbReference>
<evidence type="ECO:0000256" key="10">
    <source>
        <dbReference type="ARBA" id="ARBA00022842"/>
    </source>
</evidence>
<dbReference type="InterPro" id="IPR006068">
    <property type="entry name" value="ATPase_P-typ_cation-transptr_C"/>
</dbReference>
<dbReference type="InterPro" id="IPR006413">
    <property type="entry name" value="P-type_ATPase_IIA_PMR1"/>
</dbReference>
<dbReference type="EC" id="7.2.2.10" evidence="18"/>
<dbReference type="Gene3D" id="3.40.1110.10">
    <property type="entry name" value="Calcium-transporting ATPase, cytoplasmic domain N"/>
    <property type="match status" value="1"/>
</dbReference>
<evidence type="ECO:0000313" key="22">
    <source>
        <dbReference type="Proteomes" id="UP000472277"/>
    </source>
</evidence>
<evidence type="ECO:0000256" key="18">
    <source>
        <dbReference type="RuleBase" id="RU361146"/>
    </source>
</evidence>
<dbReference type="GO" id="GO:0016887">
    <property type="term" value="F:ATP hydrolysis activity"/>
    <property type="evidence" value="ECO:0007669"/>
    <property type="project" value="InterPro"/>
</dbReference>
<reference evidence="21" key="1">
    <citation type="submission" date="2025-08" db="UniProtKB">
        <authorList>
            <consortium name="Ensembl"/>
        </authorList>
    </citation>
    <scope>IDENTIFICATION</scope>
</reference>
<evidence type="ECO:0000256" key="1">
    <source>
        <dbReference type="ARBA" id="ARBA00004166"/>
    </source>
</evidence>
<evidence type="ECO:0000313" key="21">
    <source>
        <dbReference type="Ensembl" id="ENSSTUP00000001850.1"/>
    </source>
</evidence>
<dbReference type="SFLD" id="SFLDS00003">
    <property type="entry name" value="Haloacid_Dehalogenase"/>
    <property type="match status" value="1"/>
</dbReference>
<dbReference type="SUPFAM" id="SSF81653">
    <property type="entry name" value="Calcium ATPase, transduction domain A"/>
    <property type="match status" value="1"/>
</dbReference>
<keyword evidence="11" id="KW-1278">Translocase</keyword>
<dbReference type="InterPro" id="IPR059000">
    <property type="entry name" value="ATPase_P-type_domA"/>
</dbReference>
<keyword evidence="5 18" id="KW-0812">Transmembrane</keyword>
<dbReference type="GO" id="GO:0016020">
    <property type="term" value="C:membrane"/>
    <property type="evidence" value="ECO:0007669"/>
    <property type="project" value="UniProtKB-SubCell"/>
</dbReference>
<comment type="caution">
    <text evidence="18">Lacks conserved residue(s) required for the propagation of feature annotation.</text>
</comment>
<keyword evidence="10" id="KW-0460">Magnesium</keyword>